<comment type="caution">
    <text evidence="1">The sequence shown here is derived from an EMBL/GenBank/DDBJ whole genome shotgun (WGS) entry which is preliminary data.</text>
</comment>
<dbReference type="AlphaFoldDB" id="A0AAX0B0L2"/>
<dbReference type="EMBL" id="JABSWW010000001">
    <property type="protein sequence ID" value="NRT88738.1"/>
    <property type="molecule type" value="Genomic_DNA"/>
</dbReference>
<reference evidence="1" key="1">
    <citation type="submission" date="2020-05" db="EMBL/GenBank/DDBJ databases">
        <authorList>
            <person name="Brown S."/>
            <person name="Huntemann M."/>
            <person name="Clum A."/>
            <person name="Spunde A."/>
            <person name="Palaniappan K."/>
            <person name="Ritter S."/>
            <person name="Mikhailova N."/>
            <person name="Chen I.-M."/>
            <person name="Stamatis D."/>
            <person name="Reddy T."/>
            <person name="O'Malley R."/>
            <person name="Daum C."/>
            <person name="Shapiro N."/>
            <person name="Ivanova N."/>
            <person name="Kyrpides N."/>
            <person name="Woyke T."/>
        </authorList>
    </citation>
    <scope>NUCLEOTIDE SEQUENCE</scope>
    <source>
        <strain evidence="1">DJ080</strain>
    </source>
</reference>
<sequence>MSEYEIILELCRLLDKLKKHLKNVDYQENTGGLNS</sequence>
<reference evidence="1" key="2">
    <citation type="journal article" date="2022" name="Nat. Biotechnol.">
        <title>Carbon-negative production of acetone and isopropanol by gas fermentation at industrial pilot scale.</title>
        <authorList>
            <person name="Liew F.E."/>
            <person name="Nogle R."/>
            <person name="Abdalla T."/>
            <person name="Rasor B.J."/>
            <person name="Canter C."/>
            <person name="Jensen R.O."/>
            <person name="Wang L."/>
            <person name="Strutz J."/>
            <person name="Chirania P."/>
            <person name="De Tissera S."/>
            <person name="Mueller A.P."/>
            <person name="Ruan Z."/>
            <person name="Gao A."/>
            <person name="Tran L."/>
            <person name="Engle N.L."/>
            <person name="Bromley J.C."/>
            <person name="Daniell J."/>
            <person name="Conrado R."/>
            <person name="Tschaplinski T.J."/>
            <person name="Giannone R.J."/>
            <person name="Hettich R.L."/>
            <person name="Karim A.S."/>
            <person name="Simpson S.D."/>
            <person name="Brown S.D."/>
            <person name="Leang C."/>
            <person name="Jewett M.C."/>
            <person name="Kopke M."/>
        </authorList>
    </citation>
    <scope>NUCLEOTIDE SEQUENCE</scope>
    <source>
        <strain evidence="1">DJ080</strain>
    </source>
</reference>
<protein>
    <submittedName>
        <fullName evidence="1">Uncharacterized protein</fullName>
    </submittedName>
</protein>
<gene>
    <name evidence="1" type="ORF">B0H41_002417</name>
</gene>
<dbReference type="Proteomes" id="UP001193748">
    <property type="component" value="Unassembled WGS sequence"/>
</dbReference>
<accession>A0AAX0B0L2</accession>
<proteinExistence type="predicted"/>
<evidence type="ECO:0000313" key="1">
    <source>
        <dbReference type="EMBL" id="NRT88738.1"/>
    </source>
</evidence>
<evidence type="ECO:0000313" key="2">
    <source>
        <dbReference type="Proteomes" id="UP001193748"/>
    </source>
</evidence>
<organism evidence="1 2">
    <name type="scientific">Clostridium beijerinckii</name>
    <name type="common">Clostridium MP</name>
    <dbReference type="NCBI Taxonomy" id="1520"/>
    <lineage>
        <taxon>Bacteria</taxon>
        <taxon>Bacillati</taxon>
        <taxon>Bacillota</taxon>
        <taxon>Clostridia</taxon>
        <taxon>Eubacteriales</taxon>
        <taxon>Clostridiaceae</taxon>
        <taxon>Clostridium</taxon>
    </lineage>
</organism>
<name>A0AAX0B0L2_CLOBE</name>